<dbReference type="Pfam" id="PF18962">
    <property type="entry name" value="Por_Secre_tail"/>
    <property type="match status" value="1"/>
</dbReference>
<dbReference type="SMART" id="SM00060">
    <property type="entry name" value="FN3"/>
    <property type="match status" value="2"/>
</dbReference>
<sequence length="753" mass="80214">MKKLYHKYSNVYEVSLFKIVLFLLVILPGAALGQEERQPEPFPMRSGTYFENFSGISNWGNNFEGGSGAERFGVATEPLTALPVAPNQNDVFASNTFSPGMRKAASGTHAIVMLATGETSSNPARGAAAFDLYLDFSDTTAGTISLNWSSLNNGPTSGNRQSIFKIQAYGGSGEFVDLPGSEVTITNNSPENGEIINVPLPESLNGSSNARIRFYLVTAGLSGSGSRPRMQINNITVTTSPALNVTPASLSFGEEAIGRESEGQVFRVTGNGLTDNVTVTPPAGFEIYTEATETYTSNPVTLALSDGEIDAEVAIRFKPMSAQTYNGNVTVASGSGTVSKQIPVSGTGVVSTPVLSTIDPSEVTARTAVTGGEVVSTGGAAITAQGIVWSTQPGPTLDDNVLISESDADTFVSNITNLEQNTLYYVRAYATNSEGTSYAEDNLYFITSPAAPEKQASDITFSNIDGGTLTITWTNGSGTGRLVKINTSEEFTNPTEGTDISIANNDYDAKRSGEQVVYRGNGNSVTVTGLGLGLDYWVRVYELNNTNENVRYNVNAAKGNPASFSTESPFPVELVYFRAQAGSGGTVALEWKTATETNNSHFNITRSTDAFSFKKIGKIDGYGTTAIAHKYSFSDKNTPRGDVYYLLEQVDFDGTVTKSSVISVSSEGSQSLALKAFPNPAVDVLTIDGLAKQELQRYEIFNSAGSVMVSNVIEQATDSEVSCDVSSLPEGMYILRLYTDAGPHVVRFVKRGE</sequence>
<comment type="caution">
    <text evidence="2">The sequence shown here is derived from an EMBL/GenBank/DDBJ whole genome shotgun (WGS) entry which is preliminary data.</text>
</comment>
<dbReference type="InterPro" id="IPR026444">
    <property type="entry name" value="Secre_tail"/>
</dbReference>
<dbReference type="InterPro" id="IPR036116">
    <property type="entry name" value="FN3_sf"/>
</dbReference>
<evidence type="ECO:0000313" key="3">
    <source>
        <dbReference type="Proteomes" id="UP001597369"/>
    </source>
</evidence>
<reference evidence="3" key="1">
    <citation type="journal article" date="2019" name="Int. J. Syst. Evol. Microbiol.">
        <title>The Global Catalogue of Microorganisms (GCM) 10K type strain sequencing project: providing services to taxonomists for standard genome sequencing and annotation.</title>
        <authorList>
            <consortium name="The Broad Institute Genomics Platform"/>
            <consortium name="The Broad Institute Genome Sequencing Center for Infectious Disease"/>
            <person name="Wu L."/>
            <person name="Ma J."/>
        </authorList>
    </citation>
    <scope>NUCLEOTIDE SEQUENCE [LARGE SCALE GENOMIC DNA]</scope>
    <source>
        <strain evidence="3">JCM 16545</strain>
    </source>
</reference>
<evidence type="ECO:0000259" key="1">
    <source>
        <dbReference type="PROSITE" id="PS50853"/>
    </source>
</evidence>
<accession>A0ABW4X086</accession>
<dbReference type="Proteomes" id="UP001597369">
    <property type="component" value="Unassembled WGS sequence"/>
</dbReference>
<dbReference type="SUPFAM" id="SSF49265">
    <property type="entry name" value="Fibronectin type III"/>
    <property type="match status" value="1"/>
</dbReference>
<dbReference type="EMBL" id="JBHUHV010000053">
    <property type="protein sequence ID" value="MFD2068403.1"/>
    <property type="molecule type" value="Genomic_DNA"/>
</dbReference>
<dbReference type="PROSITE" id="PS50853">
    <property type="entry name" value="FN3"/>
    <property type="match status" value="1"/>
</dbReference>
<dbReference type="InterPro" id="IPR003961">
    <property type="entry name" value="FN3_dom"/>
</dbReference>
<protein>
    <submittedName>
        <fullName evidence="2">T9SS type A sorting domain-containing protein</fullName>
    </submittedName>
</protein>
<dbReference type="NCBIfam" id="TIGR04183">
    <property type="entry name" value="Por_Secre_tail"/>
    <property type="match status" value="1"/>
</dbReference>
<name>A0ABW4X086_9BACT</name>
<gene>
    <name evidence="2" type="ORF">ACFSKU_16050</name>
</gene>
<dbReference type="Gene3D" id="2.60.40.10">
    <property type="entry name" value="Immunoglobulins"/>
    <property type="match status" value="4"/>
</dbReference>
<keyword evidence="3" id="KW-1185">Reference proteome</keyword>
<dbReference type="InterPro" id="IPR013783">
    <property type="entry name" value="Ig-like_fold"/>
</dbReference>
<evidence type="ECO:0000313" key="2">
    <source>
        <dbReference type="EMBL" id="MFD2068403.1"/>
    </source>
</evidence>
<proteinExistence type="predicted"/>
<feature type="domain" description="Fibronectin type-III" evidence="1">
    <location>
        <begin position="354"/>
        <end position="450"/>
    </location>
</feature>
<dbReference type="RefSeq" id="WP_229959416.1">
    <property type="nucleotide sequence ID" value="NZ_JAJJWI010000005.1"/>
</dbReference>
<organism evidence="2 3">
    <name type="scientific">Pontibacter silvestris</name>
    <dbReference type="NCBI Taxonomy" id="2305183"/>
    <lineage>
        <taxon>Bacteria</taxon>
        <taxon>Pseudomonadati</taxon>
        <taxon>Bacteroidota</taxon>
        <taxon>Cytophagia</taxon>
        <taxon>Cytophagales</taxon>
        <taxon>Hymenobacteraceae</taxon>
        <taxon>Pontibacter</taxon>
    </lineage>
</organism>